<dbReference type="Pfam" id="PF07714">
    <property type="entry name" value="PK_Tyr_Ser-Thr"/>
    <property type="match status" value="1"/>
</dbReference>
<keyword evidence="3" id="KW-1185">Reference proteome</keyword>
<name>A0A015L804_RHIIW</name>
<reference evidence="2 3" key="1">
    <citation type="submission" date="2014-02" db="EMBL/GenBank/DDBJ databases">
        <title>Single nucleus genome sequencing reveals high similarity among nuclei of an endomycorrhizal fungus.</title>
        <authorList>
            <person name="Lin K."/>
            <person name="Geurts R."/>
            <person name="Zhang Z."/>
            <person name="Limpens E."/>
            <person name="Saunders D.G."/>
            <person name="Mu D."/>
            <person name="Pang E."/>
            <person name="Cao H."/>
            <person name="Cha H."/>
            <person name="Lin T."/>
            <person name="Zhou Q."/>
            <person name="Shang Y."/>
            <person name="Li Y."/>
            <person name="Ivanov S."/>
            <person name="Sharma T."/>
            <person name="Velzen R.V."/>
            <person name="Ruijter N.D."/>
            <person name="Aanen D.K."/>
            <person name="Win J."/>
            <person name="Kamoun S."/>
            <person name="Bisseling T."/>
            <person name="Huang S."/>
        </authorList>
    </citation>
    <scope>NUCLEOTIDE SEQUENCE [LARGE SCALE GENOMIC DNA]</scope>
    <source>
        <strain evidence="3">DAOM197198w</strain>
    </source>
</reference>
<feature type="domain" description="Protein kinase" evidence="1">
    <location>
        <begin position="137"/>
        <end position="400"/>
    </location>
</feature>
<dbReference type="InterPro" id="IPR001245">
    <property type="entry name" value="Ser-Thr/Tyr_kinase_cat_dom"/>
</dbReference>
<dbReference type="AlphaFoldDB" id="A0A015L804"/>
<protein>
    <submittedName>
        <fullName evidence="2">Ypk2p</fullName>
    </submittedName>
</protein>
<dbReference type="PROSITE" id="PS50011">
    <property type="entry name" value="PROTEIN_KINASE_DOM"/>
    <property type="match status" value="1"/>
</dbReference>
<dbReference type="SUPFAM" id="SSF56112">
    <property type="entry name" value="Protein kinase-like (PK-like)"/>
    <property type="match status" value="1"/>
</dbReference>
<organism evidence="2 3">
    <name type="scientific">Rhizophagus irregularis (strain DAOM 197198w)</name>
    <name type="common">Glomus intraradices</name>
    <dbReference type="NCBI Taxonomy" id="1432141"/>
    <lineage>
        <taxon>Eukaryota</taxon>
        <taxon>Fungi</taxon>
        <taxon>Fungi incertae sedis</taxon>
        <taxon>Mucoromycota</taxon>
        <taxon>Glomeromycotina</taxon>
        <taxon>Glomeromycetes</taxon>
        <taxon>Glomerales</taxon>
        <taxon>Glomeraceae</taxon>
        <taxon>Rhizophagus</taxon>
    </lineage>
</organism>
<dbReference type="OrthoDB" id="122279at2759"/>
<dbReference type="Gene3D" id="1.10.510.10">
    <property type="entry name" value="Transferase(Phosphotransferase) domain 1"/>
    <property type="match status" value="1"/>
</dbReference>
<dbReference type="InterPro" id="IPR050167">
    <property type="entry name" value="Ser_Thr_protein_kinase"/>
</dbReference>
<dbReference type="Proteomes" id="UP000022910">
    <property type="component" value="Unassembled WGS sequence"/>
</dbReference>
<proteinExistence type="predicted"/>
<evidence type="ECO:0000313" key="2">
    <source>
        <dbReference type="EMBL" id="EXX68646.1"/>
    </source>
</evidence>
<sequence length="490" mass="57570">MDKIKHVFEQIKNFSHHRLTKEQKSLIDKEKLSDDIFEQIKDFKYWYLTKEQESLIDKLITDKELKERYKKYGLCDECKQPNTYYYYYCQPCNSKRFQQNFKNWTSGNHDVDEFIQKAQLKAEKFQCVIEWIEYDKFEDVEYLAKGGFGTTFKAVWKDGYIDYWDYDNNKWKRIRKTKVALKCLHNSQDITTDFLKEIESNIIVCSFSSGHVVRCFGITKDPKTNNFIMVMELINGSLRQHLNYNFISLSWDKKLGYLFGIACGLSDIHNKGLIHHDFHCGNILDDFVTFAYITDLGLCQPANVKSSQNTPEVLRGKEYTQASDIYGFGIIAYEICTGFPPYYDIAHDEFLAMKICKGLRPRSNYKIPQLIFDLINQCWDADPLKRPKANKLRELLENLYCYSLKNSVIDQFEEADEINKKLSFSTVQSPSSSTSTLLYMTHPQAVYTSRLLDFKNLPEPKNADNDDLEYSDSLRMDFTKLDINSKDERN</sequence>
<evidence type="ECO:0000259" key="1">
    <source>
        <dbReference type="PROSITE" id="PS50011"/>
    </source>
</evidence>
<evidence type="ECO:0000313" key="3">
    <source>
        <dbReference type="Proteomes" id="UP000022910"/>
    </source>
</evidence>
<dbReference type="GO" id="GO:0005524">
    <property type="term" value="F:ATP binding"/>
    <property type="evidence" value="ECO:0007669"/>
    <property type="project" value="InterPro"/>
</dbReference>
<dbReference type="HOGENOM" id="CLU_000288_7_34_1"/>
<dbReference type="InterPro" id="IPR011009">
    <property type="entry name" value="Kinase-like_dom_sf"/>
</dbReference>
<dbReference type="PANTHER" id="PTHR23257">
    <property type="entry name" value="SERINE-THREONINE PROTEIN KINASE"/>
    <property type="match status" value="1"/>
</dbReference>
<comment type="caution">
    <text evidence="2">The sequence shown here is derived from an EMBL/GenBank/DDBJ whole genome shotgun (WGS) entry which is preliminary data.</text>
</comment>
<gene>
    <name evidence="2" type="ORF">RirG_103260</name>
</gene>
<accession>A0A015L804</accession>
<dbReference type="EMBL" id="JEMT01017222">
    <property type="protein sequence ID" value="EXX68646.1"/>
    <property type="molecule type" value="Genomic_DNA"/>
</dbReference>
<dbReference type="InterPro" id="IPR000719">
    <property type="entry name" value="Prot_kinase_dom"/>
</dbReference>
<dbReference type="GO" id="GO:0004672">
    <property type="term" value="F:protein kinase activity"/>
    <property type="evidence" value="ECO:0007669"/>
    <property type="project" value="InterPro"/>
</dbReference>